<dbReference type="AlphaFoldDB" id="A0A9D4TNR7"/>
<accession>A0A9D4TNR7</accession>
<feature type="region of interest" description="Disordered" evidence="1">
    <location>
        <begin position="792"/>
        <end position="811"/>
    </location>
</feature>
<keyword evidence="3" id="KW-1185">Reference proteome</keyword>
<comment type="caution">
    <text evidence="2">The sequence shown here is derived from an EMBL/GenBank/DDBJ whole genome shotgun (WGS) entry which is preliminary data.</text>
</comment>
<feature type="compositionally biased region" description="Acidic residues" evidence="1">
    <location>
        <begin position="634"/>
        <end position="685"/>
    </location>
</feature>
<feature type="compositionally biased region" description="Low complexity" evidence="1">
    <location>
        <begin position="686"/>
        <end position="709"/>
    </location>
</feature>
<sequence length="811" mass="90660">MEGQGLPVELLRVVLHQLLGAQRQDGYRLIRDLERFALVGRSWRDAVFSTPLHLNLDYLPDPKREAVRWLLKATFAELQMHPSFHINRLLTNPDFAARNRWTLQRLWGAQLVGAPARWPQWRHFPNLHALELNCDTMADIEDKSQFFESRVLAPLTQLKHLSLQQFGGADLTRLPLSVVTLHADVDMVLPLVLPPELRLEELTLTTTRLLCDWAQLCKQVTRRAYIEASSIDLYVPQPGPDEGPPACLFRHAADGFKQGAVLEVELVSQEVCLVQLGGGGPLPKHIPEAAYQPDVLESMHLVTLAADFQQHEFRSFGCIYNPDDLQAEEYLGMTDGMTVQLHRHVPGKPQVLGFCYGLAEEQLSYLLSEAEVEGLALEAVEGPDLTRVLNNEEFQRRSGDTLQWLQGVDVLGELELRAFPQLIRVEGYVLYEPESREAVGRLPPGLTSLDLCAVPEEEDIEGDPGPLTANWPDFVNVTDCPGYPCLAHLTQLRELSLRHFQQVDLLRGIPTSLQTITLECPRPVPLPSTMFFIMRPMPELVGCREPQEQRLPCSCRACMTARCAARHGTWRHAERFHFLLPPLEPGATRTLNIELHQNEDYELRQPMIYLSQFLNLATHVTITLSSDLVSDPADREEEESSGSEGEWEEEGEEWLSEEEEESDDDDSVEEEEEEEEAEGGEEAEDASGAASDPPSPQPALVEPAAAAVAPPAPPPQLGAVRCALVLAAGHGSLREAMEALTASSLQSIEVDAPRVLFIDESGTSCTSSHRMQALIRQHYGRTWLVCSHDAMPPDESDDEEEYNGGFTMTRK</sequence>
<dbReference type="Proteomes" id="UP001055712">
    <property type="component" value="Unassembled WGS sequence"/>
</dbReference>
<organism evidence="2 3">
    <name type="scientific">Chlorella vulgaris</name>
    <name type="common">Green alga</name>
    <dbReference type="NCBI Taxonomy" id="3077"/>
    <lineage>
        <taxon>Eukaryota</taxon>
        <taxon>Viridiplantae</taxon>
        <taxon>Chlorophyta</taxon>
        <taxon>core chlorophytes</taxon>
        <taxon>Trebouxiophyceae</taxon>
        <taxon>Chlorellales</taxon>
        <taxon>Chlorellaceae</taxon>
        <taxon>Chlorella clade</taxon>
        <taxon>Chlorella</taxon>
    </lineage>
</organism>
<evidence type="ECO:0000313" key="3">
    <source>
        <dbReference type="Proteomes" id="UP001055712"/>
    </source>
</evidence>
<evidence type="ECO:0000256" key="1">
    <source>
        <dbReference type="SAM" id="MobiDB-lite"/>
    </source>
</evidence>
<dbReference type="OrthoDB" id="509080at2759"/>
<proteinExistence type="predicted"/>
<evidence type="ECO:0000313" key="2">
    <source>
        <dbReference type="EMBL" id="KAI3430658.1"/>
    </source>
</evidence>
<reference evidence="2" key="2">
    <citation type="submission" date="2020-11" db="EMBL/GenBank/DDBJ databases">
        <authorList>
            <person name="Cecchin M."/>
            <person name="Marcolungo L."/>
            <person name="Rossato M."/>
            <person name="Girolomoni L."/>
            <person name="Cosentino E."/>
            <person name="Cuine S."/>
            <person name="Li-Beisson Y."/>
            <person name="Delledonne M."/>
            <person name="Ballottari M."/>
        </authorList>
    </citation>
    <scope>NUCLEOTIDE SEQUENCE</scope>
    <source>
        <strain evidence="2">211/11P</strain>
        <tissue evidence="2">Whole cell</tissue>
    </source>
</reference>
<gene>
    <name evidence="2" type="ORF">D9Q98_005250</name>
</gene>
<dbReference type="EMBL" id="SIDB01000007">
    <property type="protein sequence ID" value="KAI3430658.1"/>
    <property type="molecule type" value="Genomic_DNA"/>
</dbReference>
<protein>
    <submittedName>
        <fullName evidence="2">Uncharacterized protein</fullName>
    </submittedName>
</protein>
<feature type="region of interest" description="Disordered" evidence="1">
    <location>
        <begin position="628"/>
        <end position="712"/>
    </location>
</feature>
<feature type="compositionally biased region" description="Acidic residues" evidence="1">
    <location>
        <begin position="792"/>
        <end position="802"/>
    </location>
</feature>
<reference evidence="2" key="1">
    <citation type="journal article" date="2019" name="Plant J.">
        <title>Chlorella vulgaris genome assembly and annotation reveals the molecular basis for metabolic acclimation to high light conditions.</title>
        <authorList>
            <person name="Cecchin M."/>
            <person name="Marcolungo L."/>
            <person name="Rossato M."/>
            <person name="Girolomoni L."/>
            <person name="Cosentino E."/>
            <person name="Cuine S."/>
            <person name="Li-Beisson Y."/>
            <person name="Delledonne M."/>
            <person name="Ballottari M."/>
        </authorList>
    </citation>
    <scope>NUCLEOTIDE SEQUENCE</scope>
    <source>
        <strain evidence="2">211/11P</strain>
    </source>
</reference>
<name>A0A9D4TNR7_CHLVU</name>